<evidence type="ECO:0000256" key="1">
    <source>
        <dbReference type="SAM" id="MobiDB-lite"/>
    </source>
</evidence>
<organism evidence="3 4">
    <name type="scientific">Pristionchus mayeri</name>
    <dbReference type="NCBI Taxonomy" id="1317129"/>
    <lineage>
        <taxon>Eukaryota</taxon>
        <taxon>Metazoa</taxon>
        <taxon>Ecdysozoa</taxon>
        <taxon>Nematoda</taxon>
        <taxon>Chromadorea</taxon>
        <taxon>Rhabditida</taxon>
        <taxon>Rhabditina</taxon>
        <taxon>Diplogasteromorpha</taxon>
        <taxon>Diplogasteroidea</taxon>
        <taxon>Neodiplogasteridae</taxon>
        <taxon>Pristionchus</taxon>
    </lineage>
</organism>
<dbReference type="AlphaFoldDB" id="A0AAN5DDB9"/>
<feature type="non-terminal residue" evidence="3">
    <location>
        <position position="1"/>
    </location>
</feature>
<feature type="region of interest" description="Disordered" evidence="1">
    <location>
        <begin position="102"/>
        <end position="123"/>
    </location>
</feature>
<keyword evidence="2" id="KW-0732">Signal</keyword>
<evidence type="ECO:0000313" key="3">
    <source>
        <dbReference type="EMBL" id="GMR59784.1"/>
    </source>
</evidence>
<comment type="caution">
    <text evidence="3">The sequence shown here is derived from an EMBL/GenBank/DDBJ whole genome shotgun (WGS) entry which is preliminary data.</text>
</comment>
<keyword evidence="4" id="KW-1185">Reference proteome</keyword>
<evidence type="ECO:0000313" key="4">
    <source>
        <dbReference type="Proteomes" id="UP001328107"/>
    </source>
</evidence>
<feature type="chain" id="PRO_5042967801" evidence="2">
    <location>
        <begin position="26"/>
        <end position="161"/>
    </location>
</feature>
<feature type="compositionally biased region" description="Low complexity" evidence="1">
    <location>
        <begin position="102"/>
        <end position="111"/>
    </location>
</feature>
<reference evidence="4" key="1">
    <citation type="submission" date="2022-10" db="EMBL/GenBank/DDBJ databases">
        <title>Genome assembly of Pristionchus species.</title>
        <authorList>
            <person name="Yoshida K."/>
            <person name="Sommer R.J."/>
        </authorList>
    </citation>
    <scope>NUCLEOTIDE SEQUENCE [LARGE SCALE GENOMIC DNA]</scope>
    <source>
        <strain evidence="4">RS5460</strain>
    </source>
</reference>
<accession>A0AAN5DDB9</accession>
<evidence type="ECO:0000256" key="2">
    <source>
        <dbReference type="SAM" id="SignalP"/>
    </source>
</evidence>
<dbReference type="Proteomes" id="UP001328107">
    <property type="component" value="Unassembled WGS sequence"/>
</dbReference>
<dbReference type="EMBL" id="BTRK01000006">
    <property type="protein sequence ID" value="GMR59784.1"/>
    <property type="molecule type" value="Genomic_DNA"/>
</dbReference>
<name>A0AAN5DDB9_9BILA</name>
<protein>
    <submittedName>
        <fullName evidence="3">Uncharacterized protein</fullName>
    </submittedName>
</protein>
<sequence length="161" mass="17045">LYNWSKLTQLHFIQWLVSLSSFCASSPFPPLSSSAALAAEVDALLLLLPVVVDAEVVDSRSPPSSISLVSEVDALLLLAEADALPLLLLLLLAVVAAEVDTPSPSLSTPSPRLTPPPPATPLLSLLTALPRPEDTLSPPENNGSPTRITVTLPLTYCQRCF</sequence>
<proteinExistence type="predicted"/>
<gene>
    <name evidence="3" type="ORF">PMAYCL1PPCAC_29979</name>
</gene>
<feature type="signal peptide" evidence="2">
    <location>
        <begin position="1"/>
        <end position="25"/>
    </location>
</feature>